<keyword evidence="3" id="KW-0575">Peroxidase</keyword>
<comment type="caution">
    <text evidence="10">The sequence shown here is derived from an EMBL/GenBank/DDBJ whole genome shotgun (WGS) entry which is preliminary data.</text>
</comment>
<dbReference type="Gene3D" id="3.40.30.10">
    <property type="entry name" value="Glutaredoxin"/>
    <property type="match status" value="1"/>
</dbReference>
<gene>
    <name evidence="10" type="ORF">MENT_LOCUS38797</name>
</gene>
<dbReference type="InterPro" id="IPR050217">
    <property type="entry name" value="Peroxiredoxin"/>
</dbReference>
<dbReference type="PROSITE" id="PS51352">
    <property type="entry name" value="THIOREDOXIN_2"/>
    <property type="match status" value="1"/>
</dbReference>
<proteinExistence type="inferred from homology"/>
<dbReference type="EMBL" id="CAJEWN010000582">
    <property type="protein sequence ID" value="CAD2186312.1"/>
    <property type="molecule type" value="Genomic_DNA"/>
</dbReference>
<keyword evidence="4" id="KW-0049">Antioxidant</keyword>
<name>A0A6V7WH37_MELEN</name>
<dbReference type="InterPro" id="IPR036249">
    <property type="entry name" value="Thioredoxin-like_sf"/>
</dbReference>
<evidence type="ECO:0000256" key="1">
    <source>
        <dbReference type="ARBA" id="ARBA00009796"/>
    </source>
</evidence>
<dbReference type="EC" id="1.11.1.24" evidence="2"/>
<evidence type="ECO:0000256" key="4">
    <source>
        <dbReference type="ARBA" id="ARBA00022862"/>
    </source>
</evidence>
<comment type="similarity">
    <text evidence="1">Belongs to the peroxiredoxin family. AhpC/Prx1 subfamily.</text>
</comment>
<organism evidence="10 11">
    <name type="scientific">Meloidogyne enterolobii</name>
    <name type="common">Root-knot nematode worm</name>
    <name type="synonym">Meloidogyne mayaguensis</name>
    <dbReference type="NCBI Taxonomy" id="390850"/>
    <lineage>
        <taxon>Eukaryota</taxon>
        <taxon>Metazoa</taxon>
        <taxon>Ecdysozoa</taxon>
        <taxon>Nematoda</taxon>
        <taxon>Chromadorea</taxon>
        <taxon>Rhabditida</taxon>
        <taxon>Tylenchina</taxon>
        <taxon>Tylenchomorpha</taxon>
        <taxon>Tylenchoidea</taxon>
        <taxon>Meloidogynidae</taxon>
        <taxon>Meloidogyninae</taxon>
        <taxon>Meloidogyne</taxon>
    </lineage>
</organism>
<keyword evidence="5" id="KW-0560">Oxidoreductase</keyword>
<dbReference type="GO" id="GO:0008379">
    <property type="term" value="F:thioredoxin peroxidase activity"/>
    <property type="evidence" value="ECO:0007669"/>
    <property type="project" value="TreeGrafter"/>
</dbReference>
<evidence type="ECO:0000256" key="6">
    <source>
        <dbReference type="ARBA" id="ARBA00023157"/>
    </source>
</evidence>
<dbReference type="SUPFAM" id="SSF52833">
    <property type="entry name" value="Thioredoxin-like"/>
    <property type="match status" value="1"/>
</dbReference>
<evidence type="ECO:0000256" key="8">
    <source>
        <dbReference type="ARBA" id="ARBA00049091"/>
    </source>
</evidence>
<dbReference type="InterPro" id="IPR013766">
    <property type="entry name" value="Thioredoxin_domain"/>
</dbReference>
<reference evidence="10 11" key="1">
    <citation type="submission" date="2020-08" db="EMBL/GenBank/DDBJ databases">
        <authorList>
            <person name="Koutsovoulos G."/>
            <person name="Danchin GJ E."/>
        </authorList>
    </citation>
    <scope>NUCLEOTIDE SEQUENCE [LARGE SCALE GENOMIC DNA]</scope>
</reference>
<evidence type="ECO:0000256" key="2">
    <source>
        <dbReference type="ARBA" id="ARBA00013017"/>
    </source>
</evidence>
<dbReference type="CDD" id="cd03015">
    <property type="entry name" value="PRX_Typ2cys"/>
    <property type="match status" value="1"/>
</dbReference>
<evidence type="ECO:0000313" key="11">
    <source>
        <dbReference type="Proteomes" id="UP000580250"/>
    </source>
</evidence>
<dbReference type="GO" id="GO:0005829">
    <property type="term" value="C:cytosol"/>
    <property type="evidence" value="ECO:0007669"/>
    <property type="project" value="TreeGrafter"/>
</dbReference>
<dbReference type="GO" id="GO:0005739">
    <property type="term" value="C:mitochondrion"/>
    <property type="evidence" value="ECO:0007669"/>
    <property type="project" value="TreeGrafter"/>
</dbReference>
<dbReference type="FunFam" id="3.40.30.10:FF:000003">
    <property type="entry name" value="Peroxiredoxin 1"/>
    <property type="match status" value="1"/>
</dbReference>
<accession>A0A6V7WH37</accession>
<feature type="domain" description="Thioredoxin" evidence="9">
    <location>
        <begin position="52"/>
        <end position="216"/>
    </location>
</feature>
<dbReference type="Pfam" id="PF00578">
    <property type="entry name" value="AhpC-TSA"/>
    <property type="match status" value="1"/>
</dbReference>
<comment type="catalytic activity">
    <reaction evidence="8">
        <text>a hydroperoxide + [thioredoxin]-dithiol = an alcohol + [thioredoxin]-disulfide + H2O</text>
        <dbReference type="Rhea" id="RHEA:62620"/>
        <dbReference type="Rhea" id="RHEA-COMP:10698"/>
        <dbReference type="Rhea" id="RHEA-COMP:10700"/>
        <dbReference type="ChEBI" id="CHEBI:15377"/>
        <dbReference type="ChEBI" id="CHEBI:29950"/>
        <dbReference type="ChEBI" id="CHEBI:30879"/>
        <dbReference type="ChEBI" id="CHEBI:35924"/>
        <dbReference type="ChEBI" id="CHEBI:50058"/>
        <dbReference type="EC" id="1.11.1.24"/>
    </reaction>
</comment>
<dbReference type="PANTHER" id="PTHR10681">
    <property type="entry name" value="THIOREDOXIN PEROXIDASE"/>
    <property type="match status" value="1"/>
</dbReference>
<evidence type="ECO:0000256" key="7">
    <source>
        <dbReference type="ARBA" id="ARBA00023284"/>
    </source>
</evidence>
<dbReference type="PANTHER" id="PTHR10681:SF128">
    <property type="entry name" value="THIOREDOXIN-DEPENDENT PEROXIDE REDUCTASE, MITOCHONDRIAL"/>
    <property type="match status" value="1"/>
</dbReference>
<keyword evidence="6" id="KW-1015">Disulfide bond</keyword>
<dbReference type="OrthoDB" id="185659at2759"/>
<dbReference type="InterPro" id="IPR019479">
    <property type="entry name" value="Peroxiredoxin_C"/>
</dbReference>
<dbReference type="AlphaFoldDB" id="A0A6V7WH37"/>
<evidence type="ECO:0000313" key="10">
    <source>
        <dbReference type="EMBL" id="CAD2186312.1"/>
    </source>
</evidence>
<dbReference type="Proteomes" id="UP000580250">
    <property type="component" value="Unassembled WGS sequence"/>
</dbReference>
<dbReference type="GO" id="GO:0006979">
    <property type="term" value="P:response to oxidative stress"/>
    <property type="evidence" value="ECO:0007669"/>
    <property type="project" value="TreeGrafter"/>
</dbReference>
<protein>
    <recommendedName>
        <fullName evidence="2">thioredoxin-dependent peroxiredoxin</fullName>
        <ecNumber evidence="2">1.11.1.24</ecNumber>
    </recommendedName>
</protein>
<dbReference type="Pfam" id="PF10417">
    <property type="entry name" value="1-cysPrx_C"/>
    <property type="match status" value="1"/>
</dbReference>
<dbReference type="InterPro" id="IPR000866">
    <property type="entry name" value="AhpC/TSA"/>
</dbReference>
<evidence type="ECO:0000256" key="3">
    <source>
        <dbReference type="ARBA" id="ARBA00022559"/>
    </source>
</evidence>
<keyword evidence="7" id="KW-0676">Redox-active center</keyword>
<evidence type="ECO:0000256" key="5">
    <source>
        <dbReference type="ARBA" id="ARBA00023002"/>
    </source>
</evidence>
<dbReference type="GO" id="GO:0033554">
    <property type="term" value="P:cellular response to stress"/>
    <property type="evidence" value="ECO:0007669"/>
    <property type="project" value="TreeGrafter"/>
</dbReference>
<evidence type="ECO:0000259" key="9">
    <source>
        <dbReference type="PROSITE" id="PS51352"/>
    </source>
</evidence>
<dbReference type="GO" id="GO:0042744">
    <property type="term" value="P:hydrogen peroxide catabolic process"/>
    <property type="evidence" value="ECO:0007669"/>
    <property type="project" value="TreeGrafter"/>
</dbReference>
<sequence length="259" mass="29422">MLPVTLFPTILRNVKLSNMTKMVSSTLNSFQKSSLKPFSTSAIRFEADKRPLGPGNAVPKFLGKAVVNREIKTIAYDDKSADYNYAGKWLVFFFYPLDFTFVCPTEIIAFSERCEEFQDLGAELIACSCDSHFSHLAWVNTKRENGGLGKMEIPILSDYNKQIATDFGVLDKSTGIPYRGLFIIDQKGLIRHTLVNDLPIGRSVDEAYRVLSALKYFEEHGEVCPADWEEGDDTIDVKSPKDYFKEHARDYYHGEEEEK</sequence>
<dbReference type="GO" id="GO:0045454">
    <property type="term" value="P:cell redox homeostasis"/>
    <property type="evidence" value="ECO:0007669"/>
    <property type="project" value="TreeGrafter"/>
</dbReference>